<sequence length="292" mass="31540">MFVKMAHHSTAPFTLLFIFFLMTSGAKMYANAKNITVVNLCKETVWPGIITHGNSYQGDGFTLRPGQSAFYDTPSGWSGRIWARTGCNFNNSTSTCQTGSCGPSINCTGPGSLPATIAEFTLGGDTDFYDVSLVDGFNVPVMVKPYGGKGNCSTAGCDGDLRQSCPSELTVKANGKVIGCRSACDAFNSDQFCCRGSFGDQATCLPSNYSTSFKQVCPAASSYAFDDRTSIITCSAEEYIVAFCASRNQTVCSYHDNKLFCDQSKGLKSFSQSWWRFLMLALPLTLNIGVIF</sequence>
<dbReference type="EMBL" id="JAFEMO010000002">
    <property type="protein sequence ID" value="KAH7575699.1"/>
    <property type="molecule type" value="Genomic_DNA"/>
</dbReference>
<dbReference type="PIRSF" id="PIRSF002703">
    <property type="entry name" value="Thaumatin"/>
    <property type="match status" value="1"/>
</dbReference>
<feature type="signal peptide" evidence="2">
    <location>
        <begin position="1"/>
        <end position="25"/>
    </location>
</feature>
<dbReference type="PANTHER" id="PTHR31048">
    <property type="entry name" value="OS03G0233200 PROTEIN"/>
    <property type="match status" value="1"/>
</dbReference>
<dbReference type="InterPro" id="IPR001938">
    <property type="entry name" value="Thaumatin"/>
</dbReference>
<name>A0ABQ8IGY9_9ROSI</name>
<evidence type="ECO:0000313" key="3">
    <source>
        <dbReference type="EMBL" id="KAH7575699.1"/>
    </source>
</evidence>
<protein>
    <recommendedName>
        <fullName evidence="5">Thaumatin-like protein</fullName>
    </recommendedName>
</protein>
<keyword evidence="1" id="KW-0472">Membrane</keyword>
<feature type="transmembrane region" description="Helical" evidence="1">
    <location>
        <begin position="273"/>
        <end position="291"/>
    </location>
</feature>
<keyword evidence="4" id="KW-1185">Reference proteome</keyword>
<comment type="caution">
    <text evidence="3">The sequence shown here is derived from an EMBL/GenBank/DDBJ whole genome shotgun (WGS) entry which is preliminary data.</text>
</comment>
<dbReference type="PRINTS" id="PR00347">
    <property type="entry name" value="THAUMATIN"/>
</dbReference>
<proteinExistence type="predicted"/>
<accession>A0ABQ8IGY9</accession>
<dbReference type="Gene3D" id="2.60.110.10">
    <property type="entry name" value="Thaumatin"/>
    <property type="match status" value="1"/>
</dbReference>
<reference evidence="3 4" key="1">
    <citation type="submission" date="2021-02" db="EMBL/GenBank/DDBJ databases">
        <title>Plant Genome Project.</title>
        <authorList>
            <person name="Zhang R.-G."/>
        </authorList>
    </citation>
    <scope>NUCLEOTIDE SEQUENCE [LARGE SCALE GENOMIC DNA]</scope>
    <source>
        <tissue evidence="3">Leaves</tissue>
    </source>
</reference>
<keyword evidence="1" id="KW-1133">Transmembrane helix</keyword>
<evidence type="ECO:0000256" key="2">
    <source>
        <dbReference type="SAM" id="SignalP"/>
    </source>
</evidence>
<dbReference type="SUPFAM" id="SSF49870">
    <property type="entry name" value="Osmotin, thaumatin-like protein"/>
    <property type="match status" value="1"/>
</dbReference>
<dbReference type="Proteomes" id="UP000827721">
    <property type="component" value="Unassembled WGS sequence"/>
</dbReference>
<dbReference type="PROSITE" id="PS51367">
    <property type="entry name" value="THAUMATIN_2"/>
    <property type="match status" value="1"/>
</dbReference>
<dbReference type="InterPro" id="IPR037176">
    <property type="entry name" value="Osmotin/thaumatin-like_sf"/>
</dbReference>
<dbReference type="Pfam" id="PF00314">
    <property type="entry name" value="Thaumatin"/>
    <property type="match status" value="1"/>
</dbReference>
<evidence type="ECO:0000256" key="1">
    <source>
        <dbReference type="SAM" id="Phobius"/>
    </source>
</evidence>
<evidence type="ECO:0000313" key="4">
    <source>
        <dbReference type="Proteomes" id="UP000827721"/>
    </source>
</evidence>
<dbReference type="SMART" id="SM00205">
    <property type="entry name" value="THN"/>
    <property type="match status" value="1"/>
</dbReference>
<keyword evidence="1" id="KW-0812">Transmembrane</keyword>
<keyword evidence="2" id="KW-0732">Signal</keyword>
<gene>
    <name evidence="3" type="ORF">JRO89_XS02G0197600</name>
</gene>
<feature type="chain" id="PRO_5046851564" description="Thaumatin-like protein" evidence="2">
    <location>
        <begin position="26"/>
        <end position="292"/>
    </location>
</feature>
<dbReference type="CDD" id="cd09218">
    <property type="entry name" value="TLP-PA"/>
    <property type="match status" value="1"/>
</dbReference>
<evidence type="ECO:0008006" key="5">
    <source>
        <dbReference type="Google" id="ProtNLM"/>
    </source>
</evidence>
<organism evidence="3 4">
    <name type="scientific">Xanthoceras sorbifolium</name>
    <dbReference type="NCBI Taxonomy" id="99658"/>
    <lineage>
        <taxon>Eukaryota</taxon>
        <taxon>Viridiplantae</taxon>
        <taxon>Streptophyta</taxon>
        <taxon>Embryophyta</taxon>
        <taxon>Tracheophyta</taxon>
        <taxon>Spermatophyta</taxon>
        <taxon>Magnoliopsida</taxon>
        <taxon>eudicotyledons</taxon>
        <taxon>Gunneridae</taxon>
        <taxon>Pentapetalae</taxon>
        <taxon>rosids</taxon>
        <taxon>malvids</taxon>
        <taxon>Sapindales</taxon>
        <taxon>Sapindaceae</taxon>
        <taxon>Xanthoceroideae</taxon>
        <taxon>Xanthoceras</taxon>
    </lineage>
</organism>